<dbReference type="EC" id="4.2.1.151" evidence="4"/>
<proteinExistence type="inferred from homology"/>
<evidence type="ECO:0000313" key="5">
    <source>
        <dbReference type="EMBL" id="PQJ09467.1"/>
    </source>
</evidence>
<reference evidence="5 6" key="1">
    <citation type="submission" date="2018-01" db="EMBL/GenBank/DDBJ databases">
        <title>A novel member of the phylum Bacteroidetes isolated from glacier ice.</title>
        <authorList>
            <person name="Liu Q."/>
            <person name="Xin Y.-H."/>
        </authorList>
    </citation>
    <scope>NUCLEOTIDE SEQUENCE [LARGE SCALE GENOMIC DNA]</scope>
    <source>
        <strain evidence="5 6">RB1R16</strain>
    </source>
</reference>
<dbReference type="HAMAP" id="MF_00995">
    <property type="entry name" value="MqnA"/>
    <property type="match status" value="1"/>
</dbReference>
<protein>
    <recommendedName>
        <fullName evidence="4">Chorismate dehydratase</fullName>
        <ecNumber evidence="4">4.2.1.151</ecNumber>
    </recommendedName>
    <alternativeName>
        <fullName evidence="4">Menaquinone biosynthetic enzyme MqnA</fullName>
    </alternativeName>
</protein>
<dbReference type="RefSeq" id="WP_105040917.1">
    <property type="nucleotide sequence ID" value="NZ_PPSL01000006.1"/>
</dbReference>
<comment type="catalytic activity">
    <reaction evidence="4">
        <text>chorismate = 3-[(1-carboxyvinyl)-oxy]benzoate + H2O</text>
        <dbReference type="Rhea" id="RHEA:40051"/>
        <dbReference type="ChEBI" id="CHEBI:15377"/>
        <dbReference type="ChEBI" id="CHEBI:29748"/>
        <dbReference type="ChEBI" id="CHEBI:76981"/>
        <dbReference type="EC" id="4.2.1.151"/>
    </reaction>
</comment>
<evidence type="ECO:0000256" key="1">
    <source>
        <dbReference type="ARBA" id="ARBA00004863"/>
    </source>
</evidence>
<comment type="pathway">
    <text evidence="1 4">Quinol/quinone metabolism; menaquinone biosynthesis.</text>
</comment>
<dbReference type="SUPFAM" id="SSF53850">
    <property type="entry name" value="Periplasmic binding protein-like II"/>
    <property type="match status" value="1"/>
</dbReference>
<keyword evidence="2 4" id="KW-0474">Menaquinone biosynthesis</keyword>
<evidence type="ECO:0000313" key="6">
    <source>
        <dbReference type="Proteomes" id="UP000239872"/>
    </source>
</evidence>
<dbReference type="UniPathway" id="UPA00079"/>
<dbReference type="Pfam" id="PF02621">
    <property type="entry name" value="VitK2_biosynth"/>
    <property type="match status" value="1"/>
</dbReference>
<dbReference type="EMBL" id="PPSL01000006">
    <property type="protein sequence ID" value="PQJ09467.1"/>
    <property type="molecule type" value="Genomic_DNA"/>
</dbReference>
<dbReference type="OrthoDB" id="9810112at2"/>
<dbReference type="Proteomes" id="UP000239872">
    <property type="component" value="Unassembled WGS sequence"/>
</dbReference>
<dbReference type="GO" id="GO:0009234">
    <property type="term" value="P:menaquinone biosynthetic process"/>
    <property type="evidence" value="ECO:0007669"/>
    <property type="project" value="UniProtKB-UniRule"/>
</dbReference>
<comment type="caution">
    <text evidence="5">The sequence shown here is derived from an EMBL/GenBank/DDBJ whole genome shotgun (WGS) entry which is preliminary data.</text>
</comment>
<dbReference type="Gene3D" id="3.40.190.10">
    <property type="entry name" value="Periplasmic binding protein-like II"/>
    <property type="match status" value="2"/>
</dbReference>
<comment type="similarity">
    <text evidence="4">Belongs to the MqnA/MqnD family. MqnA subfamily.</text>
</comment>
<dbReference type="InterPro" id="IPR003773">
    <property type="entry name" value="Menaquinone_biosynth"/>
</dbReference>
<dbReference type="AlphaFoldDB" id="A0A2S7SS82"/>
<evidence type="ECO:0000256" key="2">
    <source>
        <dbReference type="ARBA" id="ARBA00022428"/>
    </source>
</evidence>
<dbReference type="CDD" id="cd13634">
    <property type="entry name" value="PBP2_Sco4506"/>
    <property type="match status" value="1"/>
</dbReference>
<comment type="function">
    <text evidence="4">Catalyzes the dehydration of chorismate into 3-[(1-carboxyvinyl)oxy]benzoate, a step in the biosynthesis of menaquinone (MK, vitamin K2).</text>
</comment>
<keyword evidence="3 4" id="KW-0456">Lyase</keyword>
<keyword evidence="6" id="KW-1185">Reference proteome</keyword>
<dbReference type="PANTHER" id="PTHR37690:SF1">
    <property type="entry name" value="CHORISMATE DEHYDRATASE"/>
    <property type="match status" value="1"/>
</dbReference>
<evidence type="ECO:0000256" key="4">
    <source>
        <dbReference type="HAMAP-Rule" id="MF_00995"/>
    </source>
</evidence>
<accession>A0A2S7SS82</accession>
<gene>
    <name evidence="4" type="primary">mqnA</name>
    <name evidence="5" type="ORF">CJD36_019700</name>
</gene>
<sequence>MSNKIKVAAVSYLNTKPLLYGIERSDVMNDIELVVDYPANLARRLQEGSIDLALLPVAAMPQIEGARIISDYGIATDGNVVSVALFSHVPIEEVEVVYLDYQSRTSVRLAQVLLEHHWKKDVVYKQAAVDYIDNDIKGDNAGVIIGDRALQQLGNFKYVYDLSAAWKDYTGLDFIFAAWIANKDLPVDFIEKFNKANAIGFDHLDEIIAANPFPEYSLYTYYTDNIKYVLDERKRAGLKRFLELI</sequence>
<dbReference type="PANTHER" id="PTHR37690">
    <property type="entry name" value="CHORISMATE DEHYDRATASE"/>
    <property type="match status" value="1"/>
</dbReference>
<organism evidence="5 6">
    <name type="scientific">Flavipsychrobacter stenotrophus</name>
    <dbReference type="NCBI Taxonomy" id="2077091"/>
    <lineage>
        <taxon>Bacteria</taxon>
        <taxon>Pseudomonadati</taxon>
        <taxon>Bacteroidota</taxon>
        <taxon>Chitinophagia</taxon>
        <taxon>Chitinophagales</taxon>
        <taxon>Chitinophagaceae</taxon>
        <taxon>Flavipsychrobacter</taxon>
    </lineage>
</organism>
<dbReference type="GO" id="GO:0016836">
    <property type="term" value="F:hydro-lyase activity"/>
    <property type="evidence" value="ECO:0007669"/>
    <property type="project" value="UniProtKB-UniRule"/>
</dbReference>
<evidence type="ECO:0000256" key="3">
    <source>
        <dbReference type="ARBA" id="ARBA00023239"/>
    </source>
</evidence>
<dbReference type="InterPro" id="IPR030868">
    <property type="entry name" value="MqnA"/>
</dbReference>
<name>A0A2S7SS82_9BACT</name>